<gene>
    <name evidence="1" type="ORF">LEP1GSC150_1105</name>
</gene>
<evidence type="ECO:0000313" key="1">
    <source>
        <dbReference type="EMBL" id="EMG20687.1"/>
    </source>
</evidence>
<organism evidence="1 2">
    <name type="scientific">Leptospira interrogans serovar Copenhageni str. LT2050</name>
    <dbReference type="NCBI Taxonomy" id="1001598"/>
    <lineage>
        <taxon>Bacteria</taxon>
        <taxon>Pseudomonadati</taxon>
        <taxon>Spirochaetota</taxon>
        <taxon>Spirochaetia</taxon>
        <taxon>Leptospirales</taxon>
        <taxon>Leptospiraceae</taxon>
        <taxon>Leptospira</taxon>
    </lineage>
</organism>
<comment type="caution">
    <text evidence="1">The sequence shown here is derived from an EMBL/GenBank/DDBJ whole genome shotgun (WGS) entry which is preliminary data.</text>
</comment>
<reference evidence="1 2" key="1">
    <citation type="submission" date="2013-02" db="EMBL/GenBank/DDBJ databases">
        <authorList>
            <person name="Harkins D.M."/>
            <person name="Durkin A.S."/>
            <person name="Brinkac L.M."/>
            <person name="Haft D.H."/>
            <person name="Selengut J.D."/>
            <person name="Sanka R."/>
            <person name="DePew J."/>
            <person name="Purushe J."/>
            <person name="Tulsiani S.M."/>
            <person name="Graham G.C."/>
            <person name="Burns M.-A."/>
            <person name="Dohnt M.F."/>
            <person name="Smythe L.D."/>
            <person name="McKay D.B."/>
            <person name="Craig S.B."/>
            <person name="Vinetz J.M."/>
            <person name="Sutton G.G."/>
            <person name="Nierman W.C."/>
            <person name="Fouts D.E."/>
        </authorList>
    </citation>
    <scope>NUCLEOTIDE SEQUENCE [LARGE SCALE GENOMIC DNA]</scope>
    <source>
        <strain evidence="1 2">LT2050</strain>
    </source>
</reference>
<accession>M3IJ31</accession>
<dbReference type="AlphaFoldDB" id="M3IJ31"/>
<sequence length="43" mass="5201">MNIKSLFTKLKDYNQNYQSLLETELNGLDQSLIRFWTRNFFLG</sequence>
<evidence type="ECO:0000313" key="2">
    <source>
        <dbReference type="Proteomes" id="UP000011778"/>
    </source>
</evidence>
<dbReference type="EMBL" id="AFMD02000386">
    <property type="protein sequence ID" value="EMG20687.1"/>
    <property type="molecule type" value="Genomic_DNA"/>
</dbReference>
<proteinExistence type="predicted"/>
<dbReference type="Proteomes" id="UP000011778">
    <property type="component" value="Unassembled WGS sequence"/>
</dbReference>
<name>M3IJ31_LEPIT</name>
<protein>
    <submittedName>
        <fullName evidence="1">Uncharacterized protein</fullName>
    </submittedName>
</protein>